<proteinExistence type="inferred from homology"/>
<evidence type="ECO:0000256" key="2">
    <source>
        <dbReference type="ARBA" id="ARBA00022801"/>
    </source>
</evidence>
<keyword evidence="3" id="KW-0418">Kinase</keyword>
<keyword evidence="4" id="KW-1185">Reference proteome</keyword>
<comment type="similarity">
    <text evidence="1">Belongs to the esterase D family.</text>
</comment>
<evidence type="ECO:0000313" key="3">
    <source>
        <dbReference type="EMBL" id="CAD0009950.1"/>
    </source>
</evidence>
<protein>
    <submittedName>
        <fullName evidence="3">Histidine kinase</fullName>
    </submittedName>
</protein>
<dbReference type="SUPFAM" id="SSF53474">
    <property type="entry name" value="alpha/beta-Hydrolases"/>
    <property type="match status" value="1"/>
</dbReference>
<dbReference type="GO" id="GO:0016301">
    <property type="term" value="F:kinase activity"/>
    <property type="evidence" value="ECO:0007669"/>
    <property type="project" value="UniProtKB-KW"/>
</dbReference>
<keyword evidence="3" id="KW-0808">Transferase</keyword>
<dbReference type="Gene3D" id="3.40.50.1820">
    <property type="entry name" value="alpha/beta hydrolase"/>
    <property type="match status" value="1"/>
</dbReference>
<keyword evidence="2" id="KW-0378">Hydrolase</keyword>
<dbReference type="Proteomes" id="UP000556700">
    <property type="component" value="Unassembled WGS sequence"/>
</dbReference>
<dbReference type="InterPro" id="IPR000801">
    <property type="entry name" value="Esterase-like"/>
</dbReference>
<accession>A0A6V6ZDT6</accession>
<reference evidence="3 4" key="1">
    <citation type="submission" date="2020-06" db="EMBL/GenBank/DDBJ databases">
        <authorList>
            <person name="Criscuolo A."/>
        </authorList>
    </citation>
    <scope>NUCLEOTIDE SEQUENCE [LARGE SCALE GENOMIC DNA]</scope>
    <source>
        <strain evidence="4">CIP 110025</strain>
    </source>
</reference>
<evidence type="ECO:0000256" key="1">
    <source>
        <dbReference type="ARBA" id="ARBA00005622"/>
    </source>
</evidence>
<dbReference type="EMBL" id="CAIJDO010000348">
    <property type="protein sequence ID" value="CAD0009950.1"/>
    <property type="molecule type" value="Genomic_DNA"/>
</dbReference>
<dbReference type="InterPro" id="IPR029058">
    <property type="entry name" value="AB_hydrolase_fold"/>
</dbReference>
<organism evidence="3 4">
    <name type="scientific">Flavobacterium chungangense</name>
    <dbReference type="NCBI Taxonomy" id="554283"/>
    <lineage>
        <taxon>Bacteria</taxon>
        <taxon>Pseudomonadati</taxon>
        <taxon>Bacteroidota</taxon>
        <taxon>Flavobacteriia</taxon>
        <taxon>Flavobacteriales</taxon>
        <taxon>Flavobacteriaceae</taxon>
        <taxon>Flavobacterium</taxon>
    </lineage>
</organism>
<dbReference type="GO" id="GO:0016788">
    <property type="term" value="F:hydrolase activity, acting on ester bonds"/>
    <property type="evidence" value="ECO:0007669"/>
    <property type="project" value="TreeGrafter"/>
</dbReference>
<evidence type="ECO:0000313" key="4">
    <source>
        <dbReference type="Proteomes" id="UP000556700"/>
    </source>
</evidence>
<gene>
    <name evidence="3" type="ORF">FLACHUCJ7_04590</name>
</gene>
<dbReference type="InterPro" id="IPR052558">
    <property type="entry name" value="Siderophore_Hydrolase_D"/>
</dbReference>
<comment type="caution">
    <text evidence="3">The sequence shown here is derived from an EMBL/GenBank/DDBJ whole genome shotgun (WGS) entry which is preliminary data.</text>
</comment>
<dbReference type="AlphaFoldDB" id="A0A6V6ZDT6"/>
<dbReference type="Pfam" id="PF00756">
    <property type="entry name" value="Esterase"/>
    <property type="match status" value="1"/>
</dbReference>
<dbReference type="PANTHER" id="PTHR40841">
    <property type="entry name" value="SIDEROPHORE TRIACETYLFUSARININE C ESTERASE"/>
    <property type="match status" value="1"/>
</dbReference>
<dbReference type="RefSeq" id="WP_083480919.1">
    <property type="nucleotide sequence ID" value="NZ_CAIJDO010000348.1"/>
</dbReference>
<name>A0A6V6ZDT6_9FLAO</name>
<sequence length="288" mass="33468">MSNTLYCIKYLILFLLLSLQSKGQNVELFNHISNEVITIPSKVLNEERQIYIHVPKRESASPNKTFPVLYLLDGENHFHILSAYIDYLSYYEIIPPIIVVGIISKDRRKDLTPTKSTIDYFGKIDSTYKTSGGNEHFFQFMQSELIPYIETNYKAGSYKIFAGHSFGGITTINCMFTHPDMFNAYIAISPSLWWDNKYILKLAENKLTKSAYLDKIIFYSTGNEGINEQNSFHTDVLKFDSLIVNRTPKGLLYKYKCYPEESHMSEPIVAYYDALRFIYQDWKPPLKK</sequence>
<dbReference type="PANTHER" id="PTHR40841:SF2">
    <property type="entry name" value="SIDEROPHORE-DEGRADING ESTERASE (EUROFUNG)"/>
    <property type="match status" value="1"/>
</dbReference>